<feature type="domain" description="Oberon-like PHD finger" evidence="9">
    <location>
        <begin position="964"/>
        <end position="1087"/>
    </location>
</feature>
<feature type="compositionally biased region" description="Basic and acidic residues" evidence="8">
    <location>
        <begin position="407"/>
        <end position="431"/>
    </location>
</feature>
<dbReference type="GO" id="GO:0010071">
    <property type="term" value="P:root meristem specification"/>
    <property type="evidence" value="ECO:0007669"/>
    <property type="project" value="TreeGrafter"/>
</dbReference>
<evidence type="ECO:0000259" key="10">
    <source>
        <dbReference type="Pfam" id="PF16312"/>
    </source>
</evidence>
<evidence type="ECO:0000256" key="6">
    <source>
        <dbReference type="ARBA" id="ARBA00023242"/>
    </source>
</evidence>
<accession>A0AAV6M626</accession>
<dbReference type="PANTHER" id="PTHR21736">
    <property type="entry name" value="VERNALIZATION-INSENSITIVE PROTEIN 3"/>
    <property type="match status" value="1"/>
</dbReference>
<proteinExistence type="predicted"/>
<feature type="compositionally biased region" description="Polar residues" evidence="8">
    <location>
        <begin position="459"/>
        <end position="469"/>
    </location>
</feature>
<feature type="region of interest" description="Disordered" evidence="8">
    <location>
        <begin position="190"/>
        <end position="513"/>
    </location>
</feature>
<dbReference type="InterPro" id="IPR004082">
    <property type="entry name" value="OBERON"/>
</dbReference>
<dbReference type="GO" id="GO:0010492">
    <property type="term" value="P:maintenance of shoot apical meristem identity"/>
    <property type="evidence" value="ECO:0007669"/>
    <property type="project" value="TreeGrafter"/>
</dbReference>
<name>A0AAV6M626_9ROSI</name>
<dbReference type="CDD" id="cd15612">
    <property type="entry name" value="PHD_OBE1_like"/>
    <property type="match status" value="1"/>
</dbReference>
<feature type="non-terminal residue" evidence="11">
    <location>
        <position position="1"/>
    </location>
</feature>
<feature type="compositionally biased region" description="Basic and acidic residues" evidence="8">
    <location>
        <begin position="212"/>
        <end position="240"/>
    </location>
</feature>
<feature type="domain" description="Oberon coiled-coil region" evidence="10">
    <location>
        <begin position="1178"/>
        <end position="1304"/>
    </location>
</feature>
<evidence type="ECO:0000259" key="9">
    <source>
        <dbReference type="Pfam" id="PF07227"/>
    </source>
</evidence>
<keyword evidence="4" id="KW-0862">Zinc</keyword>
<comment type="subcellular location">
    <subcellularLocation>
        <location evidence="1">Nucleus</location>
    </subcellularLocation>
</comment>
<comment type="caution">
    <text evidence="11">The sequence shown here is derived from an EMBL/GenBank/DDBJ whole genome shotgun (WGS) entry which is preliminary data.</text>
</comment>
<dbReference type="EMBL" id="JAGKQH010000017">
    <property type="protein sequence ID" value="KAG6575697.1"/>
    <property type="molecule type" value="Genomic_DNA"/>
</dbReference>
<dbReference type="InterPro" id="IPR032881">
    <property type="entry name" value="Oberon-like_PHD"/>
</dbReference>
<feature type="compositionally biased region" description="Basic and acidic residues" evidence="8">
    <location>
        <begin position="328"/>
        <end position="345"/>
    </location>
</feature>
<dbReference type="GO" id="GO:0010468">
    <property type="term" value="P:regulation of gene expression"/>
    <property type="evidence" value="ECO:0007669"/>
    <property type="project" value="TreeGrafter"/>
</dbReference>
<organism evidence="11 12">
    <name type="scientific">Cucurbita argyrosperma subsp. sororia</name>
    <dbReference type="NCBI Taxonomy" id="37648"/>
    <lineage>
        <taxon>Eukaryota</taxon>
        <taxon>Viridiplantae</taxon>
        <taxon>Streptophyta</taxon>
        <taxon>Embryophyta</taxon>
        <taxon>Tracheophyta</taxon>
        <taxon>Spermatophyta</taxon>
        <taxon>Magnoliopsida</taxon>
        <taxon>eudicotyledons</taxon>
        <taxon>Gunneridae</taxon>
        <taxon>Pentapetalae</taxon>
        <taxon>rosids</taxon>
        <taxon>fabids</taxon>
        <taxon>Cucurbitales</taxon>
        <taxon>Cucurbitaceae</taxon>
        <taxon>Cucurbiteae</taxon>
        <taxon>Cucurbita</taxon>
    </lineage>
</organism>
<evidence type="ECO:0000256" key="5">
    <source>
        <dbReference type="ARBA" id="ARBA00023054"/>
    </source>
</evidence>
<feature type="compositionally biased region" description="Gly residues" evidence="8">
    <location>
        <begin position="199"/>
        <end position="210"/>
    </location>
</feature>
<feature type="compositionally biased region" description="Acidic residues" evidence="8">
    <location>
        <begin position="476"/>
        <end position="489"/>
    </location>
</feature>
<evidence type="ECO:0000256" key="8">
    <source>
        <dbReference type="SAM" id="MobiDB-lite"/>
    </source>
</evidence>
<dbReference type="Proteomes" id="UP000685013">
    <property type="component" value="Chromosome 17"/>
</dbReference>
<feature type="compositionally biased region" description="Basic and acidic residues" evidence="8">
    <location>
        <begin position="490"/>
        <end position="513"/>
    </location>
</feature>
<dbReference type="InterPro" id="IPR032535">
    <property type="entry name" value="Oberon_CC"/>
</dbReference>
<dbReference type="GO" id="GO:0010078">
    <property type="term" value="P:maintenance of root meristem identity"/>
    <property type="evidence" value="ECO:0007669"/>
    <property type="project" value="TreeGrafter"/>
</dbReference>
<keyword evidence="2" id="KW-0479">Metal-binding</keyword>
<evidence type="ECO:0000256" key="4">
    <source>
        <dbReference type="ARBA" id="ARBA00022833"/>
    </source>
</evidence>
<dbReference type="Pfam" id="PF16312">
    <property type="entry name" value="Oberon_cc"/>
    <property type="match status" value="1"/>
</dbReference>
<evidence type="ECO:0000256" key="1">
    <source>
        <dbReference type="ARBA" id="ARBA00004123"/>
    </source>
</evidence>
<keyword evidence="3" id="KW-0863">Zinc-finger</keyword>
<dbReference type="GO" id="GO:0005634">
    <property type="term" value="C:nucleus"/>
    <property type="evidence" value="ECO:0007669"/>
    <property type="project" value="UniProtKB-SubCell"/>
</dbReference>
<evidence type="ECO:0000313" key="11">
    <source>
        <dbReference type="EMBL" id="KAG6575697.1"/>
    </source>
</evidence>
<gene>
    <name evidence="11" type="primary">OBE4</name>
    <name evidence="11" type="ORF">SDJN03_26336</name>
</gene>
<dbReference type="Pfam" id="PF07227">
    <property type="entry name" value="PHD_Oberon"/>
    <property type="match status" value="1"/>
</dbReference>
<evidence type="ECO:0000313" key="12">
    <source>
        <dbReference type="Proteomes" id="UP000685013"/>
    </source>
</evidence>
<evidence type="ECO:0000256" key="2">
    <source>
        <dbReference type="ARBA" id="ARBA00022723"/>
    </source>
</evidence>
<keyword evidence="5 7" id="KW-0175">Coiled coil</keyword>
<feature type="compositionally biased region" description="Low complexity" evidence="8">
    <location>
        <begin position="289"/>
        <end position="300"/>
    </location>
</feature>
<keyword evidence="12" id="KW-1185">Reference proteome</keyword>
<keyword evidence="6" id="KW-0539">Nucleus</keyword>
<evidence type="ECO:0000256" key="7">
    <source>
        <dbReference type="SAM" id="Coils"/>
    </source>
</evidence>
<sequence length="1316" mass="146219">MKHWGAPLSSFPLSGFCFRLPLLSKQRETRTVPFSHTKILQILRSTLPCRFSNPSFSPSPSPSLVISPTHCYLPFIQPFCGFSEALALGTLSSCGLPAEVYERLKSCDDLDSYAEKNPGKDLVLSRSSSSHRVFYHKSEAIRKNLSSSSGRYYRDRSGDEDREGLRLVRKRSDYDFEGFDRRKGFDRFRESGESRGYAGSSGGGGGGGGDRIAPRRSESYSGSRREYPKGFRSERDRSGREGSVSSWRRFGSWNKEVDEGARSRGGGVGGLEERGSARNSPKGLRDVKSPSLSKDSSSEQSKLRASPSLVSRGVRAQESKSKSPTWSKDSESEQSKSVEVKKEEDLQVESGNNSEMEEGELEPDPDAEPALAPEPELNVEPEPEPQSEIGCEAESFPESEDNLAAIKHLESDNDQGEIKSENQVQDQKDSVVGEAELLDNGMDVTEENEACSDEAGLSESRNVSNNLRSCSKDELDVMVDEGDQLEDSLVDERERRNGADEKDSLETSVHLDEKCKESKDIDLEIKTRDFDDADKEVENESSDGVRTKITEALTQNFRDKGKSVAICSSSSHAAYSAEDGAWIDREHGATEICRDSDMEGPSTRGFELFTRSPVRKVEKLDESGDSRQRDQKLTLEPFDLSLSLPNVLLPIGATGDPVAAPSSPSRGRSVQSLSNTFCTNSDGFAPSMSFSGSHSFFHNPSCSMNQNSMDNFEQSVGSRPIFQGIDQASQGAWVGQSQNESKSKELPLYQNFLMNSNGCIQPSQSSHGISNVQTILGRPACEEESSKVVSGLDRQLSFHKHLVGNSKSNDDIRSSSLRVGSHDGGLAINLEKKRIVKESSGSLYRIGSLKEQEKLLIEAVVARLITEPVDEMSKRFNEMTGQFIEHLRAIICDILSDADKRGQLYAIQKALQNKSNITMDMLLKCHRVQLEILVGLKTGLPDFLKDVSAVGSSDLAEIFLNLRCKNMTCRNLLPVDECDCKVCAPKNGFCSACMCLVCSKFDMASNTCSWVGCDVCLHWCHADCALRESYIRNGPSATGDHGATEMQFHCVACDHPSEMFGFVKEVFQNFAKDWTAETFSRELEYVKRIFSASKDVRGKQLHELVDHMLARLANKSKLPEVYTHIMAFISGADFPKLGKTPLQAGKDPSKSSNVVSGSCQEAPWLKSIYSEKVPQMERSANALPSLNYERSDKRVMEPELQLSSHREPLFDELDSIVRIKLAEAKMFQARADDARREAEGLKRIAIAKNKKIDEEYTSRIAKLRLTEADDIRKQKIEELHALERAHREYSSLKVRMEADIRDLLLKMDATKRNLQV</sequence>
<evidence type="ECO:0000256" key="3">
    <source>
        <dbReference type="ARBA" id="ARBA00022771"/>
    </source>
</evidence>
<dbReference type="PANTHER" id="PTHR21736:SF20">
    <property type="entry name" value="PROTEIN OBERON 4"/>
    <property type="match status" value="1"/>
</dbReference>
<feature type="coiled-coil region" evidence="7">
    <location>
        <begin position="1224"/>
        <end position="1313"/>
    </location>
</feature>
<protein>
    <submittedName>
        <fullName evidence="11">Protein OBERON 4</fullName>
    </submittedName>
</protein>
<feature type="compositionally biased region" description="Acidic residues" evidence="8">
    <location>
        <begin position="355"/>
        <end position="367"/>
    </location>
</feature>
<reference evidence="11 12" key="1">
    <citation type="journal article" date="2021" name="Hortic Res">
        <title>The domestication of Cucurbita argyrosperma as revealed by the genome of its wild relative.</title>
        <authorList>
            <person name="Barrera-Redondo J."/>
            <person name="Sanchez-de la Vega G."/>
            <person name="Aguirre-Liguori J.A."/>
            <person name="Castellanos-Morales G."/>
            <person name="Gutierrez-Guerrero Y.T."/>
            <person name="Aguirre-Dugua X."/>
            <person name="Aguirre-Planter E."/>
            <person name="Tenaillon M.I."/>
            <person name="Lira-Saade R."/>
            <person name="Eguiarte L.E."/>
        </authorList>
    </citation>
    <scope>NUCLEOTIDE SEQUENCE [LARGE SCALE GENOMIC DNA]</scope>
    <source>
        <strain evidence="11">JBR-2021</strain>
    </source>
</reference>
<dbReference type="GO" id="GO:0008270">
    <property type="term" value="F:zinc ion binding"/>
    <property type="evidence" value="ECO:0007669"/>
    <property type="project" value="UniProtKB-KW"/>
</dbReference>
<dbReference type="InterPro" id="IPR047578">
    <property type="entry name" value="OBE1-like_PHD"/>
</dbReference>